<protein>
    <submittedName>
        <fullName evidence="3">Flavin reductase</fullName>
    </submittedName>
</protein>
<dbReference type="PANTHER" id="PTHR30466">
    <property type="entry name" value="FLAVIN REDUCTASE"/>
    <property type="match status" value="1"/>
</dbReference>
<reference evidence="3 4" key="1">
    <citation type="submission" date="2019-02" db="EMBL/GenBank/DDBJ databases">
        <title>Hansschlegelia quercus sp. nov., a novel methylotrophic bacterium from buds of oak (Quercus robur L.).</title>
        <authorList>
            <person name="Agafonova N.V."/>
            <person name="Kaparullina E.N."/>
            <person name="Grouzdev D.S."/>
            <person name="Doronina N.V."/>
        </authorList>
    </citation>
    <scope>NUCLEOTIDE SEQUENCE [LARGE SCALE GENOMIC DNA]</scope>
    <source>
        <strain evidence="3 4">Dub</strain>
    </source>
</reference>
<evidence type="ECO:0000256" key="1">
    <source>
        <dbReference type="ARBA" id="ARBA00023002"/>
    </source>
</evidence>
<keyword evidence="4" id="KW-1185">Reference proteome</keyword>
<proteinExistence type="predicted"/>
<evidence type="ECO:0000313" key="4">
    <source>
        <dbReference type="Proteomes" id="UP000291613"/>
    </source>
</evidence>
<dbReference type="GO" id="GO:0042602">
    <property type="term" value="F:riboflavin reductase (NADPH) activity"/>
    <property type="evidence" value="ECO:0007669"/>
    <property type="project" value="TreeGrafter"/>
</dbReference>
<dbReference type="OrthoDB" id="9792858at2"/>
<comment type="caution">
    <text evidence="3">The sequence shown here is derived from an EMBL/GenBank/DDBJ whole genome shotgun (WGS) entry which is preliminary data.</text>
</comment>
<dbReference type="InterPro" id="IPR002563">
    <property type="entry name" value="Flavin_Rdtase-like_dom"/>
</dbReference>
<dbReference type="AlphaFoldDB" id="A0A4Q9GKB1"/>
<dbReference type="SMART" id="SM00903">
    <property type="entry name" value="Flavin_Reduct"/>
    <property type="match status" value="1"/>
</dbReference>
<feature type="domain" description="Flavin reductase like" evidence="2">
    <location>
        <begin position="48"/>
        <end position="192"/>
    </location>
</feature>
<organism evidence="3 4">
    <name type="scientific">Hansschlegelia quercus</name>
    <dbReference type="NCBI Taxonomy" id="2528245"/>
    <lineage>
        <taxon>Bacteria</taxon>
        <taxon>Pseudomonadati</taxon>
        <taxon>Pseudomonadota</taxon>
        <taxon>Alphaproteobacteria</taxon>
        <taxon>Hyphomicrobiales</taxon>
        <taxon>Methylopilaceae</taxon>
        <taxon>Hansschlegelia</taxon>
    </lineage>
</organism>
<name>A0A4Q9GKB1_9HYPH</name>
<accession>A0A4Q9GKB1</accession>
<evidence type="ECO:0000259" key="2">
    <source>
        <dbReference type="SMART" id="SM00903"/>
    </source>
</evidence>
<gene>
    <name evidence="3" type="ORF">EYR15_10735</name>
</gene>
<evidence type="ECO:0000313" key="3">
    <source>
        <dbReference type="EMBL" id="TBN53475.1"/>
    </source>
</evidence>
<dbReference type="SUPFAM" id="SSF50475">
    <property type="entry name" value="FMN-binding split barrel"/>
    <property type="match status" value="1"/>
</dbReference>
<dbReference type="Proteomes" id="UP000291613">
    <property type="component" value="Unassembled WGS sequence"/>
</dbReference>
<dbReference type="PANTHER" id="PTHR30466:SF1">
    <property type="entry name" value="FMN REDUCTASE (NADH) RUTF"/>
    <property type="match status" value="1"/>
</dbReference>
<sequence length="197" mass="20952">MSPPADALRSIEPQVEPEQMSMRVANVIHDDPAVSMPRIDEGANKAALAEFPAAVIVVTCWGNNGAPVGATPSSCGSLSINSPLMFAAFDRGSATLKALSTPGKRFLIHLMSEGQERAALMLASKGPDKFHQVVCRQTRYGPQIANCAQVFPCAVQALVPAGDHVIVTGAVHGLEEDGIRQPLLHHRRELYAVPARA</sequence>
<dbReference type="GO" id="GO:0010181">
    <property type="term" value="F:FMN binding"/>
    <property type="evidence" value="ECO:0007669"/>
    <property type="project" value="InterPro"/>
</dbReference>
<dbReference type="Gene3D" id="2.30.110.10">
    <property type="entry name" value="Electron Transport, Fmn-binding Protein, Chain A"/>
    <property type="match status" value="1"/>
</dbReference>
<dbReference type="EMBL" id="SIUB01000004">
    <property type="protein sequence ID" value="TBN53475.1"/>
    <property type="molecule type" value="Genomic_DNA"/>
</dbReference>
<dbReference type="InterPro" id="IPR050268">
    <property type="entry name" value="NADH-dep_flavin_reductase"/>
</dbReference>
<dbReference type="Pfam" id="PF01613">
    <property type="entry name" value="Flavin_Reduct"/>
    <property type="match status" value="1"/>
</dbReference>
<dbReference type="InterPro" id="IPR012349">
    <property type="entry name" value="Split_barrel_FMN-bd"/>
</dbReference>
<keyword evidence="1" id="KW-0560">Oxidoreductase</keyword>